<evidence type="ECO:0000256" key="1">
    <source>
        <dbReference type="SAM" id="MobiDB-lite"/>
    </source>
</evidence>
<protein>
    <submittedName>
        <fullName evidence="2">Uncharacterized protein</fullName>
    </submittedName>
</protein>
<feature type="compositionally biased region" description="Polar residues" evidence="1">
    <location>
        <begin position="215"/>
        <end position="228"/>
    </location>
</feature>
<organism evidence="2 3">
    <name type="scientific">Orbilia ellipsospora</name>
    <dbReference type="NCBI Taxonomy" id="2528407"/>
    <lineage>
        <taxon>Eukaryota</taxon>
        <taxon>Fungi</taxon>
        <taxon>Dikarya</taxon>
        <taxon>Ascomycota</taxon>
        <taxon>Pezizomycotina</taxon>
        <taxon>Orbiliomycetes</taxon>
        <taxon>Orbiliales</taxon>
        <taxon>Orbiliaceae</taxon>
        <taxon>Orbilia</taxon>
    </lineage>
</organism>
<comment type="caution">
    <text evidence="2">The sequence shown here is derived from an EMBL/GenBank/DDBJ whole genome shotgun (WGS) entry which is preliminary data.</text>
</comment>
<evidence type="ECO:0000313" key="2">
    <source>
        <dbReference type="EMBL" id="KAK6535246.1"/>
    </source>
</evidence>
<name>A0AAV9X3G4_9PEZI</name>
<evidence type="ECO:0000313" key="3">
    <source>
        <dbReference type="Proteomes" id="UP001365542"/>
    </source>
</evidence>
<dbReference type="Proteomes" id="UP001365542">
    <property type="component" value="Unassembled WGS sequence"/>
</dbReference>
<proteinExistence type="predicted"/>
<feature type="region of interest" description="Disordered" evidence="1">
    <location>
        <begin position="363"/>
        <end position="411"/>
    </location>
</feature>
<feature type="region of interest" description="Disordered" evidence="1">
    <location>
        <begin position="90"/>
        <end position="114"/>
    </location>
</feature>
<accession>A0AAV9X3G4</accession>
<feature type="compositionally biased region" description="Basic and acidic residues" evidence="1">
    <location>
        <begin position="196"/>
        <end position="205"/>
    </location>
</feature>
<feature type="region of interest" description="Disordered" evidence="1">
    <location>
        <begin position="320"/>
        <end position="340"/>
    </location>
</feature>
<feature type="compositionally biased region" description="Basic residues" evidence="1">
    <location>
        <begin position="388"/>
        <end position="407"/>
    </location>
</feature>
<gene>
    <name evidence="2" type="ORF">TWF694_001713</name>
</gene>
<feature type="region of interest" description="Disordered" evidence="1">
    <location>
        <begin position="166"/>
        <end position="253"/>
    </location>
</feature>
<feature type="region of interest" description="Disordered" evidence="1">
    <location>
        <begin position="263"/>
        <end position="282"/>
    </location>
</feature>
<feature type="compositionally biased region" description="Polar residues" evidence="1">
    <location>
        <begin position="97"/>
        <end position="110"/>
    </location>
</feature>
<feature type="compositionally biased region" description="Polar residues" evidence="1">
    <location>
        <begin position="242"/>
        <end position="253"/>
    </location>
</feature>
<keyword evidence="3" id="KW-1185">Reference proteome</keyword>
<reference evidence="2 3" key="1">
    <citation type="submission" date="2019-10" db="EMBL/GenBank/DDBJ databases">
        <authorList>
            <person name="Palmer J.M."/>
        </authorList>
    </citation>
    <scope>NUCLEOTIDE SEQUENCE [LARGE SCALE GENOMIC DNA]</scope>
    <source>
        <strain evidence="2 3">TWF694</strain>
    </source>
</reference>
<dbReference type="AlphaFoldDB" id="A0AAV9X3G4"/>
<dbReference type="EMBL" id="JAVHJO010000010">
    <property type="protein sequence ID" value="KAK6535246.1"/>
    <property type="molecule type" value="Genomic_DNA"/>
</dbReference>
<sequence>MSSDFSRGVMISLNEHMAQTLLDGMTATIRKETFDLNMQIQGLEMLVESLESLNSQVISFMGELKSNRENTFTYEELDLEGLEWYTGDENGEVPTASPRNYTSRIPSPISNRPALKTRYSSNHLTTLVEETQLSSRRSFETIVDGSDYEIPSKTKSFASSITIKVEEMPDTPPLSERNSSSNNSPEARSGTVFPTKEFRQIDPKKIPKRKPVPSQPQLQLQIPKSNNKAFRRKEVPQRMYESASSGNSSVTLNNMSTTSLVRGNHHSFNKSTDSLWTPPVTDEECSPIRASINSAVHTPTVFYYPKPRRVKSKSLKISIPHRKSSNGKPLRTPSSGSAKYQKRAIEELDRAIVTMRLTADETTLRSASGGSGSGVNTKAVKRMDSGRERRKNSVKRKMSAKRRRRKYEHGIPRCDSPVLGASFDVVFAAPLSRRR</sequence>